<proteinExistence type="predicted"/>
<dbReference type="EMBL" id="JAHRIN010017037">
    <property type="protein sequence ID" value="MEQ2196735.1"/>
    <property type="molecule type" value="Genomic_DNA"/>
</dbReference>
<keyword evidence="2" id="KW-1185">Reference proteome</keyword>
<evidence type="ECO:0008006" key="3">
    <source>
        <dbReference type="Google" id="ProtNLM"/>
    </source>
</evidence>
<protein>
    <recommendedName>
        <fullName evidence="3">Maturase K</fullName>
    </recommendedName>
</protein>
<name>A0ABV0QLP6_9TELE</name>
<reference evidence="1 2" key="1">
    <citation type="submission" date="2021-06" db="EMBL/GenBank/DDBJ databases">
        <authorList>
            <person name="Palmer J.M."/>
        </authorList>
    </citation>
    <scope>NUCLEOTIDE SEQUENCE [LARGE SCALE GENOMIC DNA]</scope>
    <source>
        <strain evidence="1 2">XC_2019</strain>
        <tissue evidence="1">Muscle</tissue>
    </source>
</reference>
<dbReference type="Proteomes" id="UP001434883">
    <property type="component" value="Unassembled WGS sequence"/>
</dbReference>
<organism evidence="1 2">
    <name type="scientific">Xenoophorus captivus</name>
    <dbReference type="NCBI Taxonomy" id="1517983"/>
    <lineage>
        <taxon>Eukaryota</taxon>
        <taxon>Metazoa</taxon>
        <taxon>Chordata</taxon>
        <taxon>Craniata</taxon>
        <taxon>Vertebrata</taxon>
        <taxon>Euteleostomi</taxon>
        <taxon>Actinopterygii</taxon>
        <taxon>Neopterygii</taxon>
        <taxon>Teleostei</taxon>
        <taxon>Neoteleostei</taxon>
        <taxon>Acanthomorphata</taxon>
        <taxon>Ovalentaria</taxon>
        <taxon>Atherinomorphae</taxon>
        <taxon>Cyprinodontiformes</taxon>
        <taxon>Goodeidae</taxon>
        <taxon>Xenoophorus</taxon>
    </lineage>
</organism>
<accession>A0ABV0QLP6</accession>
<gene>
    <name evidence="1" type="ORF">XENOCAPTIV_010688</name>
</gene>
<evidence type="ECO:0000313" key="1">
    <source>
        <dbReference type="EMBL" id="MEQ2196735.1"/>
    </source>
</evidence>
<evidence type="ECO:0000313" key="2">
    <source>
        <dbReference type="Proteomes" id="UP001434883"/>
    </source>
</evidence>
<sequence length="140" mass="16661">MLALFLGYYNREEDFSGRADHSVLSHFVLQFWLFRTPLFQVPKRNHLSQHFDFYRPLTCFVELVIWGIGPDPTSVDNRKGPTTVNSKVHLFYMFELYSLSVMNQSEFRSVVNLLEKSKLRKRFTLRLLNFSPRRMVSCNF</sequence>
<comment type="caution">
    <text evidence="1">The sequence shown here is derived from an EMBL/GenBank/DDBJ whole genome shotgun (WGS) entry which is preliminary data.</text>
</comment>